<sequence length="603" mass="68713">MDQVEKLSRLRLTKRNKRKLSLPSLLNQFHLQWDADSQRSVSSSKLEAIKGTPVRQFHSSTKSHSTPSSTEKVGRSHSLSSTGELEVIKKFKKFPRQLVPADNFEERSPCTEAFKKCSRRLETTDNTDVFSPSKTEESQNRFGKLSFTSLSPIPVCDSWLKYTSPPSLKYHSPTNIQQKEVGSGETNDCENEAEYIDCENHEVSSQNMCQSQTSCVPFSFHTKKREKSLLKRKRGIRRSSRGVPSNNQNCSSKDEDDDNENNNKAKTKLQDQEQPEIQDGEILSNTKNNECSKGLMTIIEFLKDPLSNPSDLNKGTCSRTSLPVETALLQSSGDGYRTPVECVNDVSQPDGSALRIKGLDSECFQTIGKNRSNKSPMLTPKRKGVQKKFPWTSTTDESITLLDYEKIDRSEIIGFSKEGPLKGIRESKKNKRWSSIFPTSDEDVRMDLLSQKLDFYSKNGLVKFHTSSINHKKYKAPNETLESSWQCIVDSPELLSKQRRQQQSTIWELVTTEVTYLNTLKVIVNIFRSCLVNLQNDLLMTEIDTQKLFSNIQDIYAANLVLWHEHIVKMLEFSRTTGQPLDPTFLFDAFCKVSCYRTPHTEF</sequence>
<dbReference type="Proteomes" id="UP001497623">
    <property type="component" value="Unassembled WGS sequence"/>
</dbReference>
<feature type="domain" description="DH" evidence="2">
    <location>
        <begin position="501"/>
        <end position="572"/>
    </location>
</feature>
<name>A0AAV2PLY5_MEGNR</name>
<proteinExistence type="predicted"/>
<keyword evidence="4" id="KW-1185">Reference proteome</keyword>
<dbReference type="GO" id="GO:0005886">
    <property type="term" value="C:plasma membrane"/>
    <property type="evidence" value="ECO:0007669"/>
    <property type="project" value="TreeGrafter"/>
</dbReference>
<feature type="non-terminal residue" evidence="3">
    <location>
        <position position="603"/>
    </location>
</feature>
<evidence type="ECO:0000259" key="2">
    <source>
        <dbReference type="PROSITE" id="PS50010"/>
    </source>
</evidence>
<reference evidence="3 4" key="1">
    <citation type="submission" date="2024-05" db="EMBL/GenBank/DDBJ databases">
        <authorList>
            <person name="Wallberg A."/>
        </authorList>
    </citation>
    <scope>NUCLEOTIDE SEQUENCE [LARGE SCALE GENOMIC DNA]</scope>
</reference>
<feature type="region of interest" description="Disordered" evidence="1">
    <location>
        <begin position="226"/>
        <end position="285"/>
    </location>
</feature>
<gene>
    <name evidence="3" type="ORF">MNOR_LOCUS2097</name>
</gene>
<dbReference type="InterPro" id="IPR000219">
    <property type="entry name" value="DH_dom"/>
</dbReference>
<feature type="region of interest" description="Disordered" evidence="1">
    <location>
        <begin position="44"/>
        <end position="81"/>
    </location>
</feature>
<dbReference type="GO" id="GO:0043542">
    <property type="term" value="P:endothelial cell migration"/>
    <property type="evidence" value="ECO:0007669"/>
    <property type="project" value="TreeGrafter"/>
</dbReference>
<dbReference type="InterPro" id="IPR040181">
    <property type="entry name" value="PKHG5/7"/>
</dbReference>
<dbReference type="InterPro" id="IPR035899">
    <property type="entry name" value="DBL_dom_sf"/>
</dbReference>
<dbReference type="Gene3D" id="1.20.900.10">
    <property type="entry name" value="Dbl homology (DH) domain"/>
    <property type="match status" value="1"/>
</dbReference>
<dbReference type="GO" id="GO:0030139">
    <property type="term" value="C:endocytic vesicle"/>
    <property type="evidence" value="ECO:0007669"/>
    <property type="project" value="TreeGrafter"/>
</dbReference>
<dbReference type="GO" id="GO:0030424">
    <property type="term" value="C:axon"/>
    <property type="evidence" value="ECO:0007669"/>
    <property type="project" value="TreeGrafter"/>
</dbReference>
<evidence type="ECO:0000256" key="1">
    <source>
        <dbReference type="SAM" id="MobiDB-lite"/>
    </source>
</evidence>
<feature type="compositionally biased region" description="Basic residues" evidence="1">
    <location>
        <begin position="226"/>
        <end position="240"/>
    </location>
</feature>
<protein>
    <recommendedName>
        <fullName evidence="2">DH domain-containing protein</fullName>
    </recommendedName>
</protein>
<evidence type="ECO:0000313" key="3">
    <source>
        <dbReference type="EMBL" id="CAL4061347.1"/>
    </source>
</evidence>
<dbReference type="PROSITE" id="PS50010">
    <property type="entry name" value="DH_2"/>
    <property type="match status" value="1"/>
</dbReference>
<evidence type="ECO:0000313" key="4">
    <source>
        <dbReference type="Proteomes" id="UP001497623"/>
    </source>
</evidence>
<accession>A0AAV2PLY5</accession>
<comment type="caution">
    <text evidence="3">The sequence shown here is derived from an EMBL/GenBank/DDBJ whole genome shotgun (WGS) entry which is preliminary data.</text>
</comment>
<dbReference type="PANTHER" id="PTHR13217:SF11">
    <property type="entry name" value="PLECKSTRIN HOMOLOGY DOMAIN-CONTAINING FAMILY G MEMBER 5"/>
    <property type="match status" value="1"/>
</dbReference>
<dbReference type="GO" id="GO:0005085">
    <property type="term" value="F:guanyl-nucleotide exchange factor activity"/>
    <property type="evidence" value="ECO:0007669"/>
    <property type="project" value="InterPro"/>
</dbReference>
<dbReference type="SUPFAM" id="SSF48065">
    <property type="entry name" value="DBL homology domain (DH-domain)"/>
    <property type="match status" value="1"/>
</dbReference>
<dbReference type="GO" id="GO:0007266">
    <property type="term" value="P:Rho protein signal transduction"/>
    <property type="evidence" value="ECO:0007669"/>
    <property type="project" value="TreeGrafter"/>
</dbReference>
<organism evidence="3 4">
    <name type="scientific">Meganyctiphanes norvegica</name>
    <name type="common">Northern krill</name>
    <name type="synonym">Thysanopoda norvegica</name>
    <dbReference type="NCBI Taxonomy" id="48144"/>
    <lineage>
        <taxon>Eukaryota</taxon>
        <taxon>Metazoa</taxon>
        <taxon>Ecdysozoa</taxon>
        <taxon>Arthropoda</taxon>
        <taxon>Crustacea</taxon>
        <taxon>Multicrustacea</taxon>
        <taxon>Malacostraca</taxon>
        <taxon>Eumalacostraca</taxon>
        <taxon>Eucarida</taxon>
        <taxon>Euphausiacea</taxon>
        <taxon>Euphausiidae</taxon>
        <taxon>Meganyctiphanes</taxon>
    </lineage>
</organism>
<dbReference type="AlphaFoldDB" id="A0AAV2PLY5"/>
<dbReference type="PANTHER" id="PTHR13217">
    <property type="entry name" value="PLECKSTRIN HOMOLOGY DOMAIN-CONTAINING FAMILY G MEMBER 7"/>
    <property type="match status" value="1"/>
</dbReference>
<dbReference type="Pfam" id="PF00621">
    <property type="entry name" value="RhoGEF"/>
    <property type="match status" value="1"/>
</dbReference>
<feature type="compositionally biased region" description="Low complexity" evidence="1">
    <location>
        <begin position="58"/>
        <end position="70"/>
    </location>
</feature>
<dbReference type="EMBL" id="CAXKWB010000606">
    <property type="protein sequence ID" value="CAL4061347.1"/>
    <property type="molecule type" value="Genomic_DNA"/>
</dbReference>